<protein>
    <submittedName>
        <fullName evidence="2">SWI/SNF-related matrix-associated actin-dependent regulator of chromatin subfamily A-like protein 1-like</fullName>
    </submittedName>
</protein>
<keyword evidence="1" id="KW-1185">Reference proteome</keyword>
<dbReference type="RefSeq" id="XP_006811471.1">
    <property type="nucleotide sequence ID" value="XM_006811408.1"/>
</dbReference>
<gene>
    <name evidence="2" type="primary">LOC102804423</name>
</gene>
<dbReference type="GeneID" id="102804423"/>
<dbReference type="Proteomes" id="UP000694865">
    <property type="component" value="Unplaced"/>
</dbReference>
<name>A0ABM0LUN0_SACKO</name>
<organism evidence="1 2">
    <name type="scientific">Saccoglossus kowalevskii</name>
    <name type="common">Acorn worm</name>
    <dbReference type="NCBI Taxonomy" id="10224"/>
    <lineage>
        <taxon>Eukaryota</taxon>
        <taxon>Metazoa</taxon>
        <taxon>Hemichordata</taxon>
        <taxon>Enteropneusta</taxon>
        <taxon>Harrimaniidae</taxon>
        <taxon>Saccoglossus</taxon>
    </lineage>
</organism>
<proteinExistence type="predicted"/>
<evidence type="ECO:0000313" key="1">
    <source>
        <dbReference type="Proteomes" id="UP000694865"/>
    </source>
</evidence>
<accession>A0ABM0LUN0</accession>
<sequence length="159" mass="17900">MITFFLRPLVQEKLDVLSKAGLTKDDFSQADTKRFKDSKQKDIMNYFETSFMEEPGIEELNQIAELEAAYSKGSCENAGSPSTNDCDLDVAEAAANHKGTDDAPNKDGDFKQSSTYTSISEIDNKSRIHKMTLFQSTESTIKRDICIEEQPVSKRARRK</sequence>
<evidence type="ECO:0000313" key="2">
    <source>
        <dbReference type="RefSeq" id="XP_006811471.1"/>
    </source>
</evidence>
<reference evidence="2" key="1">
    <citation type="submission" date="2025-08" db="UniProtKB">
        <authorList>
            <consortium name="RefSeq"/>
        </authorList>
    </citation>
    <scope>IDENTIFICATION</scope>
    <source>
        <tissue evidence="2">Testes</tissue>
    </source>
</reference>